<dbReference type="PANTHER" id="PTHR33444">
    <property type="entry name" value="SI:DKEY-19B23.12-RELATED"/>
    <property type="match status" value="1"/>
</dbReference>
<sequence>MVLIEEVNTISSKLKQQSRYHGSKESLLSKVDSIVCLSFLNVMNIISLAVPITMLTIGIVKRDKCPMEPRIPLFLIVTSAASIVWMTATLVLNFIKLCCVALLSNSIKTKVYIILGIIIFLFCSLTMCWMIMVRN</sequence>
<dbReference type="PANTHER" id="PTHR33444:SF2">
    <property type="entry name" value="MARVEL DOMAIN-CONTAINING PROTEIN"/>
    <property type="match status" value="1"/>
</dbReference>
<organism evidence="2 3">
    <name type="scientific">Rotaria sordida</name>
    <dbReference type="NCBI Taxonomy" id="392033"/>
    <lineage>
        <taxon>Eukaryota</taxon>
        <taxon>Metazoa</taxon>
        <taxon>Spiralia</taxon>
        <taxon>Gnathifera</taxon>
        <taxon>Rotifera</taxon>
        <taxon>Eurotatoria</taxon>
        <taxon>Bdelloidea</taxon>
        <taxon>Philodinida</taxon>
        <taxon>Philodinidae</taxon>
        <taxon>Rotaria</taxon>
    </lineage>
</organism>
<evidence type="ECO:0000256" key="1">
    <source>
        <dbReference type="SAM" id="Phobius"/>
    </source>
</evidence>
<keyword evidence="1" id="KW-0812">Transmembrane</keyword>
<keyword evidence="1" id="KW-1133">Transmembrane helix</keyword>
<accession>A0A814ED63</accession>
<reference evidence="2" key="1">
    <citation type="submission" date="2021-02" db="EMBL/GenBank/DDBJ databases">
        <authorList>
            <person name="Nowell W R."/>
        </authorList>
    </citation>
    <scope>NUCLEOTIDE SEQUENCE</scope>
</reference>
<proteinExistence type="predicted"/>
<comment type="caution">
    <text evidence="2">The sequence shown here is derived from an EMBL/GenBank/DDBJ whole genome shotgun (WGS) entry which is preliminary data.</text>
</comment>
<evidence type="ECO:0000313" key="2">
    <source>
        <dbReference type="EMBL" id="CAF0964811.1"/>
    </source>
</evidence>
<feature type="transmembrane region" description="Helical" evidence="1">
    <location>
        <begin position="37"/>
        <end position="60"/>
    </location>
</feature>
<gene>
    <name evidence="2" type="ORF">ZHD862_LOCUS10691</name>
</gene>
<feature type="transmembrane region" description="Helical" evidence="1">
    <location>
        <begin position="112"/>
        <end position="133"/>
    </location>
</feature>
<evidence type="ECO:0000313" key="3">
    <source>
        <dbReference type="Proteomes" id="UP000663864"/>
    </source>
</evidence>
<dbReference type="InterPro" id="IPR040350">
    <property type="entry name" value="TMEM272"/>
</dbReference>
<dbReference type="AlphaFoldDB" id="A0A814ED63"/>
<keyword evidence="1" id="KW-0472">Membrane</keyword>
<dbReference type="EMBL" id="CAJNOT010000387">
    <property type="protein sequence ID" value="CAF0964811.1"/>
    <property type="molecule type" value="Genomic_DNA"/>
</dbReference>
<dbReference type="Proteomes" id="UP000663864">
    <property type="component" value="Unassembled WGS sequence"/>
</dbReference>
<feature type="transmembrane region" description="Helical" evidence="1">
    <location>
        <begin position="72"/>
        <end position="92"/>
    </location>
</feature>
<name>A0A814ED63_9BILA</name>
<protein>
    <submittedName>
        <fullName evidence="2">Uncharacterized protein</fullName>
    </submittedName>
</protein>